<accession>A0A2A4SQP2</accession>
<proteinExistence type="predicted"/>
<comment type="caution">
    <text evidence="1">The sequence shown here is derived from an EMBL/GenBank/DDBJ whole genome shotgun (WGS) entry which is preliminary data.</text>
</comment>
<sequence>MKEAKAPSLIESIQIILNRFVLDQKTLQEIRQLQAFFKKLETKCESEADRKIFARLQRIQDLKFFQLVVPEQVELTLHEIVRMAQLGIKVGCVDPIKIEANKKGSYSVFHVLDVESNQKIEILPANWGDQYKCALHPKSYQKLFAYRKQILSRLRQVYGKASPQQILKSHQSVRQHIFKQVHQAIWEFKIPTIEDLNHPQVMQLQESLFRTGEGKSLVSTLAKDSKTILSLQGMGSVPSLFQAKSHEKIAAKKYHFIFLINAGASTEEGELYKKIQHACVQVRQMIKKIMPQASVAYLLYDNEPQDILESIEEFLSPTGESRPEAAFAQALRGFDQDDVFNSLIHITNDQIELSDRVAKGMKPFHQRRI</sequence>
<organism evidence="1 2">
    <name type="scientific">SAR324 cluster bacterium</name>
    <dbReference type="NCBI Taxonomy" id="2024889"/>
    <lineage>
        <taxon>Bacteria</taxon>
        <taxon>Deltaproteobacteria</taxon>
        <taxon>SAR324 cluster</taxon>
    </lineage>
</organism>
<evidence type="ECO:0000313" key="2">
    <source>
        <dbReference type="Proteomes" id="UP000218113"/>
    </source>
</evidence>
<dbReference type="AlphaFoldDB" id="A0A2A4SQP2"/>
<gene>
    <name evidence="1" type="ORF">COB67_13090</name>
</gene>
<evidence type="ECO:0000313" key="1">
    <source>
        <dbReference type="EMBL" id="PCI23077.1"/>
    </source>
</evidence>
<dbReference type="EMBL" id="NVSR01000151">
    <property type="protein sequence ID" value="PCI23077.1"/>
    <property type="molecule type" value="Genomic_DNA"/>
</dbReference>
<protein>
    <submittedName>
        <fullName evidence="1">Uncharacterized protein</fullName>
    </submittedName>
</protein>
<feature type="non-terminal residue" evidence="1">
    <location>
        <position position="369"/>
    </location>
</feature>
<name>A0A2A4SQP2_9DELT</name>
<reference evidence="2" key="1">
    <citation type="submission" date="2017-08" db="EMBL/GenBank/DDBJ databases">
        <title>A dynamic microbial community with high functional redundancy inhabits the cold, oxic subseafloor aquifer.</title>
        <authorList>
            <person name="Tully B.J."/>
            <person name="Wheat C.G."/>
            <person name="Glazer B.T."/>
            <person name="Huber J.A."/>
        </authorList>
    </citation>
    <scope>NUCLEOTIDE SEQUENCE [LARGE SCALE GENOMIC DNA]</scope>
</reference>
<dbReference type="Proteomes" id="UP000218113">
    <property type="component" value="Unassembled WGS sequence"/>
</dbReference>